<keyword evidence="2" id="KW-1185">Reference proteome</keyword>
<dbReference type="EMBL" id="JACRSV010000001">
    <property type="protein sequence ID" value="MBC8559554.1"/>
    <property type="molecule type" value="Genomic_DNA"/>
</dbReference>
<organism evidence="1 2">
    <name type="scientific">Fumia xinanensis</name>
    <dbReference type="NCBI Taxonomy" id="2763659"/>
    <lineage>
        <taxon>Bacteria</taxon>
        <taxon>Bacillati</taxon>
        <taxon>Bacillota</taxon>
        <taxon>Clostridia</taxon>
        <taxon>Eubacteriales</taxon>
        <taxon>Oscillospiraceae</taxon>
        <taxon>Fumia</taxon>
    </lineage>
</organism>
<protein>
    <submittedName>
        <fullName evidence="1">Uncharacterized protein</fullName>
    </submittedName>
</protein>
<dbReference type="SUPFAM" id="SSF110849">
    <property type="entry name" value="ParB/Sulfiredoxin"/>
    <property type="match status" value="1"/>
</dbReference>
<proteinExistence type="predicted"/>
<evidence type="ECO:0000313" key="1">
    <source>
        <dbReference type="EMBL" id="MBC8559554.1"/>
    </source>
</evidence>
<evidence type="ECO:0000313" key="2">
    <source>
        <dbReference type="Proteomes" id="UP000610760"/>
    </source>
</evidence>
<accession>A0A926E3P9</accession>
<reference evidence="1" key="1">
    <citation type="submission" date="2020-08" db="EMBL/GenBank/DDBJ databases">
        <title>Genome public.</title>
        <authorList>
            <person name="Liu C."/>
            <person name="Sun Q."/>
        </authorList>
    </citation>
    <scope>NUCLEOTIDE SEQUENCE</scope>
    <source>
        <strain evidence="1">NSJ-33</strain>
    </source>
</reference>
<name>A0A926E3P9_9FIRM</name>
<dbReference type="AlphaFoldDB" id="A0A926E3P9"/>
<comment type="caution">
    <text evidence="1">The sequence shown here is derived from an EMBL/GenBank/DDBJ whole genome shotgun (WGS) entry which is preliminary data.</text>
</comment>
<gene>
    <name evidence="1" type="ORF">H8710_05640</name>
</gene>
<dbReference type="Proteomes" id="UP000610760">
    <property type="component" value="Unassembled WGS sequence"/>
</dbReference>
<sequence length="196" mass="23047">MEFHGVRLLNIDLLGLSQIYLSSDKVASVMEWFDPQRMDNFQPLLVHDFGNNIYTLTDGHTRTYVAYKNGVSVLPVVYDNDDIITNQIGQMLYKADIDWCKRFKISHIKHLESRILDKSAYQKLWHERCDRSYNLLTKTSYNERIQLQCLAPDLFLYGASENMLVLFFENETGELFLYKDNTLTKEKQTTVETEIR</sequence>
<dbReference type="RefSeq" id="WP_249294445.1">
    <property type="nucleotide sequence ID" value="NZ_JACRSV010000001.1"/>
</dbReference>
<dbReference type="InterPro" id="IPR036086">
    <property type="entry name" value="ParB/Sulfiredoxin_sf"/>
</dbReference>